<dbReference type="AlphaFoldDB" id="A0A8C6H2Z4"/>
<feature type="compositionally biased region" description="Basic and acidic residues" evidence="2">
    <location>
        <begin position="590"/>
        <end position="599"/>
    </location>
</feature>
<keyword evidence="1" id="KW-0040">ANK repeat</keyword>
<dbReference type="SMART" id="SM00248">
    <property type="entry name" value="ANK"/>
    <property type="match status" value="4"/>
</dbReference>
<feature type="region of interest" description="Disordered" evidence="2">
    <location>
        <begin position="578"/>
        <end position="650"/>
    </location>
</feature>
<dbReference type="GeneTree" id="ENSGT00940000153661"/>
<evidence type="ECO:0000313" key="4">
    <source>
        <dbReference type="Proteomes" id="UP000694415"/>
    </source>
</evidence>
<dbReference type="Ensembl" id="ENSMSIT00000019512.1">
    <property type="protein sequence ID" value="ENSMSIP00000015363.1"/>
    <property type="gene ID" value="ENSMSIG00000013183.1"/>
</dbReference>
<dbReference type="InterPro" id="IPR036770">
    <property type="entry name" value="Ankyrin_rpt-contain_sf"/>
</dbReference>
<evidence type="ECO:0000256" key="2">
    <source>
        <dbReference type="SAM" id="MobiDB-lite"/>
    </source>
</evidence>
<dbReference type="SUPFAM" id="SSF48403">
    <property type="entry name" value="Ankyrin repeat"/>
    <property type="match status" value="1"/>
</dbReference>
<feature type="repeat" description="ANK" evidence="1">
    <location>
        <begin position="123"/>
        <end position="155"/>
    </location>
</feature>
<dbReference type="PANTHER" id="PTHR24147">
    <property type="entry name" value="ANKYRIN REPEAT DOMAIN 36-RELATED"/>
    <property type="match status" value="1"/>
</dbReference>
<feature type="region of interest" description="Disordered" evidence="2">
    <location>
        <begin position="1"/>
        <end position="27"/>
    </location>
</feature>
<feature type="compositionally biased region" description="Polar residues" evidence="2">
    <location>
        <begin position="1"/>
        <end position="14"/>
    </location>
</feature>
<feature type="repeat" description="ANK" evidence="1">
    <location>
        <begin position="189"/>
        <end position="221"/>
    </location>
</feature>
<proteinExistence type="predicted"/>
<sequence length="650" mass="67634">MQNCHPSWLESSLRSAPRRRRPRPGHFSTSPWASCLGFGCAGGESQAVPRYLAGYCAVGQLHRAASVGAVATVERFLTFRVNGVNDPDKKNRTALHYACAHGHLGVVTLLIERNCNINACDDDNCTPLIKASQHQHGDCVAALLQHGADPNAVDALGNTALHYAVHSENTFIASQLLEHSANIEAKTKEGFTPLSLALRQNKDLIGELLIQKGANIHTVFHPDSGAIPKKQQNRICKKSMQSSAVTGKEEVVLKTSTPRQKASKARKTNLPSNHLQKTSQEQKEKKKCDAGHRPAHSGCAPTKTSEEAQQREQLNKVLRNKSRSFPEPFEKELPPSISKAKAHLKVEEERKYGLQEPNVALENSDDRTACTVASASAAAAVSASTYAESASTSASAASNTASAAFASASAASTSASVAFASASAASTSAAAASASASASDASAAAAAASASDASAAAAAAAAAPAAAAAAASAVASSNATVNAVVAAAVTAAFAAVTATADHKGSEPTPQRHSGATNDKDFALKAKEEQDKREPATHLMKMNRSENKGYFPGDSMATFEKCAADISAVLPVKQSCARQLHQDGQSPAKSTSKEKHEAKKQINGVEGLEDGTLPCEAASDDFAGSTVARRSTEGRCPEFCKNGTSAMEAGS</sequence>
<dbReference type="Proteomes" id="UP000694415">
    <property type="component" value="Unplaced"/>
</dbReference>
<evidence type="ECO:0000256" key="1">
    <source>
        <dbReference type="PROSITE-ProRule" id="PRU00023"/>
    </source>
</evidence>
<reference evidence="3" key="2">
    <citation type="submission" date="2025-09" db="UniProtKB">
        <authorList>
            <consortium name="Ensembl"/>
        </authorList>
    </citation>
    <scope>IDENTIFICATION</scope>
</reference>
<dbReference type="PANTHER" id="PTHR24147:SF64">
    <property type="entry name" value="ANKYRIN REPEAT DOMAIN-CONTAINING PROTEIN 19-RELATED"/>
    <property type="match status" value="1"/>
</dbReference>
<feature type="compositionally biased region" description="Polar residues" evidence="2">
    <location>
        <begin position="269"/>
        <end position="279"/>
    </location>
</feature>
<dbReference type="PROSITE" id="PS50088">
    <property type="entry name" value="ANK_REPEAT"/>
    <property type="match status" value="4"/>
</dbReference>
<dbReference type="Pfam" id="PF00023">
    <property type="entry name" value="Ank"/>
    <property type="match status" value="1"/>
</dbReference>
<dbReference type="InterPro" id="IPR002110">
    <property type="entry name" value="Ankyrin_rpt"/>
</dbReference>
<dbReference type="Gene3D" id="1.25.40.20">
    <property type="entry name" value="Ankyrin repeat-containing domain"/>
    <property type="match status" value="2"/>
</dbReference>
<feature type="compositionally biased region" description="Basic and acidic residues" evidence="2">
    <location>
        <begin position="304"/>
        <end position="314"/>
    </location>
</feature>
<feature type="region of interest" description="Disordered" evidence="2">
    <location>
        <begin position="240"/>
        <end position="342"/>
    </location>
</feature>
<keyword evidence="4" id="KW-1185">Reference proteome</keyword>
<name>A0A8C6H2Z4_MUSSI</name>
<dbReference type="PRINTS" id="PR01415">
    <property type="entry name" value="ANKYRIN"/>
</dbReference>
<dbReference type="InterPro" id="IPR050657">
    <property type="entry name" value="Ankyrin_repeat_domain"/>
</dbReference>
<accession>A0A8C6H2Z4</accession>
<reference evidence="3" key="1">
    <citation type="submission" date="2025-08" db="UniProtKB">
        <authorList>
            <consortium name="Ensembl"/>
        </authorList>
    </citation>
    <scope>IDENTIFICATION</scope>
</reference>
<evidence type="ECO:0000313" key="3">
    <source>
        <dbReference type="Ensembl" id="ENSMSIP00000015363.1"/>
    </source>
</evidence>
<protein>
    <submittedName>
        <fullName evidence="3">Uncharacterized protein</fullName>
    </submittedName>
</protein>
<organism evidence="3 4">
    <name type="scientific">Mus spicilegus</name>
    <name type="common">Mound-building mouse</name>
    <dbReference type="NCBI Taxonomy" id="10103"/>
    <lineage>
        <taxon>Eukaryota</taxon>
        <taxon>Metazoa</taxon>
        <taxon>Chordata</taxon>
        <taxon>Craniata</taxon>
        <taxon>Vertebrata</taxon>
        <taxon>Euteleostomi</taxon>
        <taxon>Mammalia</taxon>
        <taxon>Eutheria</taxon>
        <taxon>Euarchontoglires</taxon>
        <taxon>Glires</taxon>
        <taxon>Rodentia</taxon>
        <taxon>Myomorpha</taxon>
        <taxon>Muroidea</taxon>
        <taxon>Muridae</taxon>
        <taxon>Murinae</taxon>
        <taxon>Mus</taxon>
        <taxon>Mus</taxon>
    </lineage>
</organism>
<feature type="repeat" description="ANK" evidence="1">
    <location>
        <begin position="156"/>
        <end position="188"/>
    </location>
</feature>
<feature type="compositionally biased region" description="Basic and acidic residues" evidence="2">
    <location>
        <begin position="280"/>
        <end position="292"/>
    </location>
</feature>
<feature type="repeat" description="ANK" evidence="1">
    <location>
        <begin position="90"/>
        <end position="122"/>
    </location>
</feature>
<dbReference type="Pfam" id="PF12796">
    <property type="entry name" value="Ank_2"/>
    <property type="match status" value="1"/>
</dbReference>
<dbReference type="PROSITE" id="PS50297">
    <property type="entry name" value="ANK_REP_REGION"/>
    <property type="match status" value="4"/>
</dbReference>